<gene>
    <name evidence="1" type="ORF">CAPSK01_002284</name>
</gene>
<proteinExistence type="predicted"/>
<evidence type="ECO:0000313" key="2">
    <source>
        <dbReference type="Proteomes" id="UP000019812"/>
    </source>
</evidence>
<comment type="caution">
    <text evidence="1">The sequence shown here is derived from an EMBL/GenBank/DDBJ whole genome shotgun (WGS) entry which is preliminary data.</text>
</comment>
<dbReference type="Proteomes" id="UP000019812">
    <property type="component" value="Unassembled WGS sequence"/>
</dbReference>
<accession>A0A084Y136</accession>
<name>A0A084Y136_9PROT</name>
<dbReference type="EMBL" id="JDSS02000021">
    <property type="protein sequence ID" value="KFB68430.1"/>
    <property type="molecule type" value="Genomic_DNA"/>
</dbReference>
<evidence type="ECO:0000313" key="1">
    <source>
        <dbReference type="EMBL" id="KFB68430.1"/>
    </source>
</evidence>
<reference evidence="1 2" key="1">
    <citation type="submission" date="2014-07" db="EMBL/GenBank/DDBJ databases">
        <title>Expanding our view of genomic diversity in Candidatus Accumulibacter clades.</title>
        <authorList>
            <person name="Skennerton C.T."/>
            <person name="Barr J.J."/>
            <person name="Slater F.R."/>
            <person name="Bond P.L."/>
            <person name="Tyson G.W."/>
        </authorList>
    </citation>
    <scope>NUCLEOTIDE SEQUENCE [LARGE SCALE GENOMIC DNA]</scope>
    <source>
        <strain evidence="2">SK-01</strain>
    </source>
</reference>
<dbReference type="AlphaFoldDB" id="A0A084Y136"/>
<organism evidence="1 2">
    <name type="scientific">Candidatus Accumulibacter vicinus</name>
    <dbReference type="NCBI Taxonomy" id="2954382"/>
    <lineage>
        <taxon>Bacteria</taxon>
        <taxon>Pseudomonadati</taxon>
        <taxon>Pseudomonadota</taxon>
        <taxon>Betaproteobacteria</taxon>
        <taxon>Candidatus Accumulibacter</taxon>
    </lineage>
</organism>
<sequence>MLLLCLPGSFLLRQAERTFLPLLFHEPPRNTRASPAMASLATAPAEQPDQKWIVDWAAHCSL</sequence>
<protein>
    <submittedName>
        <fullName evidence="1">Uncharacterized protein</fullName>
    </submittedName>
</protein>